<evidence type="ECO:0000313" key="2">
    <source>
        <dbReference type="EMBL" id="TXC93440.1"/>
    </source>
</evidence>
<sequence>MKGGEVVKEMVKGTFNQLAKVYENSVDTTSMYNSEYERPSMLKQLPENLNGKSVLDAGCAAGWYTFQLVSKGANVVATDISPEMVNSTKRRIGERAKVICLDLEDELPFDDNYFDFIVSSLTLHYLKNWDYTFSEFQRILKPKGILLFSIHHPISDIKLLQDPKYFSTELIIDKWNKEGKLYEVPFYRRPLSEILNTTLKYFAIKEVIEPQPTMTFKEKAPENYDRLMKSPQFLIISAISK</sequence>
<reference evidence="2 3" key="1">
    <citation type="journal article" date="2005" name="Int. J. Syst. Evol. Microbiol.">
        <title>Bacillus litoralis sp. nov., isolated from a tidal flat of the Yellow Sea in Korea.</title>
        <authorList>
            <person name="Yoon J.H."/>
            <person name="Oh T.K."/>
        </authorList>
    </citation>
    <scope>NUCLEOTIDE SEQUENCE [LARGE SCALE GENOMIC DNA]</scope>
    <source>
        <strain evidence="2 3">SW-211</strain>
    </source>
</reference>
<dbReference type="GO" id="GO:0032259">
    <property type="term" value="P:methylation"/>
    <property type="evidence" value="ECO:0007669"/>
    <property type="project" value="UniProtKB-KW"/>
</dbReference>
<organism evidence="2 3">
    <name type="scientific">Metabacillus litoralis</name>
    <dbReference type="NCBI Taxonomy" id="152268"/>
    <lineage>
        <taxon>Bacteria</taxon>
        <taxon>Bacillati</taxon>
        <taxon>Bacillota</taxon>
        <taxon>Bacilli</taxon>
        <taxon>Bacillales</taxon>
        <taxon>Bacillaceae</taxon>
        <taxon>Metabacillus</taxon>
    </lineage>
</organism>
<keyword evidence="2" id="KW-0808">Transferase</keyword>
<dbReference type="InterPro" id="IPR013216">
    <property type="entry name" value="Methyltransf_11"/>
</dbReference>
<feature type="domain" description="Methyltransferase type 11" evidence="1">
    <location>
        <begin position="55"/>
        <end position="148"/>
    </location>
</feature>
<dbReference type="AlphaFoldDB" id="A0A5C6WA99"/>
<dbReference type="Gene3D" id="3.40.50.150">
    <property type="entry name" value="Vaccinia Virus protein VP39"/>
    <property type="match status" value="1"/>
</dbReference>
<dbReference type="InterPro" id="IPR050508">
    <property type="entry name" value="Methyltransf_Superfamily"/>
</dbReference>
<keyword evidence="2" id="KW-0489">Methyltransferase</keyword>
<dbReference type="GO" id="GO:0008757">
    <property type="term" value="F:S-adenosylmethionine-dependent methyltransferase activity"/>
    <property type="evidence" value="ECO:0007669"/>
    <property type="project" value="InterPro"/>
</dbReference>
<dbReference type="CDD" id="cd02440">
    <property type="entry name" value="AdoMet_MTases"/>
    <property type="match status" value="1"/>
</dbReference>
<dbReference type="SUPFAM" id="SSF53335">
    <property type="entry name" value="S-adenosyl-L-methionine-dependent methyltransferases"/>
    <property type="match status" value="1"/>
</dbReference>
<gene>
    <name evidence="2" type="ORF">FS935_00560</name>
</gene>
<name>A0A5C6WA99_9BACI</name>
<evidence type="ECO:0000259" key="1">
    <source>
        <dbReference type="Pfam" id="PF08241"/>
    </source>
</evidence>
<dbReference type="Proteomes" id="UP000321363">
    <property type="component" value="Unassembled WGS sequence"/>
</dbReference>
<accession>A0A5C6WA99</accession>
<dbReference type="OrthoDB" id="9791837at2"/>
<dbReference type="EMBL" id="VOQF01000001">
    <property type="protein sequence ID" value="TXC93440.1"/>
    <property type="molecule type" value="Genomic_DNA"/>
</dbReference>
<dbReference type="PANTHER" id="PTHR42912">
    <property type="entry name" value="METHYLTRANSFERASE"/>
    <property type="match status" value="1"/>
</dbReference>
<proteinExistence type="predicted"/>
<protein>
    <submittedName>
        <fullName evidence="2">Class I SAM-dependent methyltransferase</fullName>
    </submittedName>
</protein>
<evidence type="ECO:0000313" key="3">
    <source>
        <dbReference type="Proteomes" id="UP000321363"/>
    </source>
</evidence>
<dbReference type="InterPro" id="IPR029063">
    <property type="entry name" value="SAM-dependent_MTases_sf"/>
</dbReference>
<dbReference type="Pfam" id="PF08241">
    <property type="entry name" value="Methyltransf_11"/>
    <property type="match status" value="1"/>
</dbReference>
<comment type="caution">
    <text evidence="2">The sequence shown here is derived from an EMBL/GenBank/DDBJ whole genome shotgun (WGS) entry which is preliminary data.</text>
</comment>
<keyword evidence="3" id="KW-1185">Reference proteome</keyword>